<organism evidence="1 3">
    <name type="scientific">Trichinella pseudospiralis</name>
    <name type="common">Parasitic roundworm</name>
    <dbReference type="NCBI Taxonomy" id="6337"/>
    <lineage>
        <taxon>Eukaryota</taxon>
        <taxon>Metazoa</taxon>
        <taxon>Ecdysozoa</taxon>
        <taxon>Nematoda</taxon>
        <taxon>Enoplea</taxon>
        <taxon>Dorylaimia</taxon>
        <taxon>Trichinellida</taxon>
        <taxon>Trichinellidae</taxon>
        <taxon>Trichinella</taxon>
    </lineage>
</organism>
<dbReference type="EMBL" id="JYDV01002479">
    <property type="protein sequence ID" value="KRY97693.1"/>
    <property type="molecule type" value="Genomic_DNA"/>
</dbReference>
<evidence type="ECO:0000313" key="4">
    <source>
        <dbReference type="Proteomes" id="UP000054826"/>
    </source>
</evidence>
<proteinExistence type="predicted"/>
<name>A0A0V1DMN7_TRIPS</name>
<reference evidence="3 4" key="1">
    <citation type="submission" date="2015-01" db="EMBL/GenBank/DDBJ databases">
        <title>Evolution of Trichinella species and genotypes.</title>
        <authorList>
            <person name="Korhonen P.K."/>
            <person name="Edoardo P."/>
            <person name="Giuseppe L.R."/>
            <person name="Gasser R.B."/>
        </authorList>
    </citation>
    <scope>NUCLEOTIDE SEQUENCE [LARGE SCALE GENOMIC DNA]</scope>
    <source>
        <strain evidence="1">ISS13</strain>
        <strain evidence="2">ISS176</strain>
    </source>
</reference>
<dbReference type="Proteomes" id="UP000054632">
    <property type="component" value="Unassembled WGS sequence"/>
</dbReference>
<accession>A0A0V1DMN7</accession>
<comment type="caution">
    <text evidence="1">The sequence shown here is derived from an EMBL/GenBank/DDBJ whole genome shotgun (WGS) entry which is preliminary data.</text>
</comment>
<sequence length="39" mass="4457">MARNLQKIFSMYLKSAQSGFNNSSSVAFHLCTTTHLMYK</sequence>
<dbReference type="Proteomes" id="UP000054826">
    <property type="component" value="Unassembled WGS sequence"/>
</dbReference>
<gene>
    <name evidence="1" type="ORF">T4A_5348</name>
    <name evidence="2" type="ORF">T4C_14166</name>
</gene>
<dbReference type="AlphaFoldDB" id="A0A0V1DMN7"/>
<evidence type="ECO:0000313" key="3">
    <source>
        <dbReference type="Proteomes" id="UP000054632"/>
    </source>
</evidence>
<protein>
    <submittedName>
        <fullName evidence="1">Uncharacterized protein</fullName>
    </submittedName>
</protein>
<evidence type="ECO:0000313" key="2">
    <source>
        <dbReference type="EMBL" id="KRY97693.1"/>
    </source>
</evidence>
<evidence type="ECO:0000313" key="1">
    <source>
        <dbReference type="EMBL" id="KRY62418.1"/>
    </source>
</evidence>
<dbReference type="EMBL" id="JYDR01002280">
    <property type="protein sequence ID" value="KRY62418.1"/>
    <property type="molecule type" value="Genomic_DNA"/>
</dbReference>